<name>A0A0R2H183_WEIVI</name>
<dbReference type="SUPFAM" id="SSF75471">
    <property type="entry name" value="YhbY-like"/>
    <property type="match status" value="1"/>
</dbReference>
<accession>A0A0R2H183</accession>
<dbReference type="PATRIC" id="fig|1629.5.peg.981"/>
<evidence type="ECO:0000259" key="3">
    <source>
        <dbReference type="PROSITE" id="PS51295"/>
    </source>
</evidence>
<dbReference type="Gene3D" id="3.30.110.60">
    <property type="entry name" value="YhbY-like"/>
    <property type="match status" value="1"/>
</dbReference>
<dbReference type="GeneID" id="86898894"/>
<gene>
    <name evidence="4" type="ORF">IV50_GL000974</name>
    <name evidence="5" type="ORF">NCTC13645_00946</name>
</gene>
<dbReference type="RefSeq" id="WP_057745846.1">
    <property type="nucleotide sequence ID" value="NZ_BJLU01000002.1"/>
</dbReference>
<dbReference type="InterPro" id="IPR051925">
    <property type="entry name" value="RNA-binding_domain"/>
</dbReference>
<dbReference type="Pfam" id="PF01985">
    <property type="entry name" value="CRS1_YhbY"/>
    <property type="match status" value="1"/>
</dbReference>
<reference evidence="5 7" key="2">
    <citation type="submission" date="2018-06" db="EMBL/GenBank/DDBJ databases">
        <authorList>
            <consortium name="Pathogen Informatics"/>
            <person name="Doyle S."/>
        </authorList>
    </citation>
    <scope>NUCLEOTIDE SEQUENCE [LARGE SCALE GENOMIC DNA]</scope>
    <source>
        <strain evidence="5 7">NCTC13645</strain>
    </source>
</reference>
<dbReference type="EMBL" id="JQBM01000002">
    <property type="protein sequence ID" value="KRN46689.1"/>
    <property type="molecule type" value="Genomic_DNA"/>
</dbReference>
<reference evidence="4 6" key="1">
    <citation type="journal article" date="2015" name="Genome Announc.">
        <title>Expanding the biotechnology potential of lactobacilli through comparative genomics of 213 strains and associated genera.</title>
        <authorList>
            <person name="Sun Z."/>
            <person name="Harris H.M."/>
            <person name="McCann A."/>
            <person name="Guo C."/>
            <person name="Argimon S."/>
            <person name="Zhang W."/>
            <person name="Yang X."/>
            <person name="Jeffery I.B."/>
            <person name="Cooney J.C."/>
            <person name="Kagawa T.F."/>
            <person name="Liu W."/>
            <person name="Song Y."/>
            <person name="Salvetti E."/>
            <person name="Wrobel A."/>
            <person name="Rasinkangas P."/>
            <person name="Parkhill J."/>
            <person name="Rea M.C."/>
            <person name="O'Sullivan O."/>
            <person name="Ritari J."/>
            <person name="Douillard F.P."/>
            <person name="Paul Ross R."/>
            <person name="Yang R."/>
            <person name="Briner A.E."/>
            <person name="Felis G.E."/>
            <person name="de Vos W.M."/>
            <person name="Barrangou R."/>
            <person name="Klaenhammer T.R."/>
            <person name="Caufield P.W."/>
            <person name="Cui Y."/>
            <person name="Zhang H."/>
            <person name="O'Toole P.W."/>
        </authorList>
    </citation>
    <scope>NUCLEOTIDE SEQUENCE [LARGE SCALE GENOMIC DNA]</scope>
    <source>
        <strain evidence="4 6">DSM 20410</strain>
    </source>
</reference>
<organism evidence="4 6">
    <name type="scientific">Weissella viridescens</name>
    <name type="common">Lactobacillus viridescens</name>
    <dbReference type="NCBI Taxonomy" id="1629"/>
    <lineage>
        <taxon>Bacteria</taxon>
        <taxon>Bacillati</taxon>
        <taxon>Bacillota</taxon>
        <taxon>Bacilli</taxon>
        <taxon>Lactobacillales</taxon>
        <taxon>Lactobacillaceae</taxon>
        <taxon>Weissella</taxon>
    </lineage>
</organism>
<dbReference type="PROSITE" id="PS51295">
    <property type="entry name" value="CRM"/>
    <property type="match status" value="1"/>
</dbReference>
<evidence type="ECO:0000313" key="4">
    <source>
        <dbReference type="EMBL" id="KRN46689.1"/>
    </source>
</evidence>
<evidence type="ECO:0000313" key="7">
    <source>
        <dbReference type="Proteomes" id="UP000254621"/>
    </source>
</evidence>
<feature type="domain" description="CRM" evidence="3">
    <location>
        <begin position="2"/>
        <end position="98"/>
    </location>
</feature>
<keyword evidence="1 2" id="KW-0694">RNA-binding</keyword>
<dbReference type="InterPro" id="IPR035920">
    <property type="entry name" value="YhbY-like_sf"/>
</dbReference>
<dbReference type="PANTHER" id="PTHR40065">
    <property type="entry name" value="RNA-BINDING PROTEIN YHBY"/>
    <property type="match status" value="1"/>
</dbReference>
<dbReference type="GO" id="GO:0003723">
    <property type="term" value="F:RNA binding"/>
    <property type="evidence" value="ECO:0007669"/>
    <property type="project" value="UniProtKB-UniRule"/>
</dbReference>
<dbReference type="OrthoDB" id="9797519at2"/>
<dbReference type="Proteomes" id="UP000051992">
    <property type="component" value="Unassembled WGS sequence"/>
</dbReference>
<keyword evidence="6" id="KW-1185">Reference proteome</keyword>
<dbReference type="EMBL" id="UHIV01000001">
    <property type="protein sequence ID" value="SUP53098.1"/>
    <property type="molecule type" value="Genomic_DNA"/>
</dbReference>
<evidence type="ECO:0000256" key="1">
    <source>
        <dbReference type="ARBA" id="ARBA00022884"/>
    </source>
</evidence>
<evidence type="ECO:0000256" key="2">
    <source>
        <dbReference type="PROSITE-ProRule" id="PRU00626"/>
    </source>
</evidence>
<dbReference type="SMART" id="SM01103">
    <property type="entry name" value="CRS1_YhbY"/>
    <property type="match status" value="1"/>
</dbReference>
<sequence>MIELRGKQKRYLRASAHDMRPLFSIGKQGMTENWLDQLGDAIDKRELFKVNILPNSDVTVAELKEFIEANSDIQVVQSIGHTLVLFGESNDKDRRHYSAEVRHI</sequence>
<evidence type="ECO:0000313" key="5">
    <source>
        <dbReference type="EMBL" id="SUP53098.1"/>
    </source>
</evidence>
<dbReference type="PANTHER" id="PTHR40065:SF3">
    <property type="entry name" value="RNA-BINDING PROTEIN YHBY"/>
    <property type="match status" value="1"/>
</dbReference>
<dbReference type="InterPro" id="IPR001890">
    <property type="entry name" value="RNA-binding_CRM"/>
</dbReference>
<dbReference type="STRING" id="1629.IV50_GL000974"/>
<proteinExistence type="predicted"/>
<evidence type="ECO:0000313" key="6">
    <source>
        <dbReference type="Proteomes" id="UP000051992"/>
    </source>
</evidence>
<protein>
    <submittedName>
        <fullName evidence="4 5">RNA-binding protein</fullName>
    </submittedName>
</protein>
<dbReference type="Proteomes" id="UP000254621">
    <property type="component" value="Unassembled WGS sequence"/>
</dbReference>
<dbReference type="AlphaFoldDB" id="A0A0R2H183"/>